<evidence type="ECO:0000313" key="3">
    <source>
        <dbReference type="Proteomes" id="UP000552700"/>
    </source>
</evidence>
<dbReference type="EMBL" id="JACIJP010000002">
    <property type="protein sequence ID" value="MBB6124271.1"/>
    <property type="molecule type" value="Genomic_DNA"/>
</dbReference>
<accession>A0A841J7X2</accession>
<name>A0A841J7X2_9SPHN</name>
<feature type="region of interest" description="Disordered" evidence="1">
    <location>
        <begin position="1"/>
        <end position="38"/>
    </location>
</feature>
<dbReference type="AlphaFoldDB" id="A0A841J7X2"/>
<comment type="caution">
    <text evidence="2">The sequence shown here is derived from an EMBL/GenBank/DDBJ whole genome shotgun (WGS) entry which is preliminary data.</text>
</comment>
<gene>
    <name evidence="2" type="ORF">FHS92_002000</name>
</gene>
<feature type="compositionally biased region" description="Basic and acidic residues" evidence="1">
    <location>
        <begin position="24"/>
        <end position="38"/>
    </location>
</feature>
<keyword evidence="3" id="KW-1185">Reference proteome</keyword>
<proteinExistence type="predicted"/>
<evidence type="ECO:0000313" key="2">
    <source>
        <dbReference type="EMBL" id="MBB6124271.1"/>
    </source>
</evidence>
<reference evidence="2 3" key="1">
    <citation type="submission" date="2020-08" db="EMBL/GenBank/DDBJ databases">
        <title>Genomic Encyclopedia of Type Strains, Phase IV (KMG-IV): sequencing the most valuable type-strain genomes for metagenomic binning, comparative biology and taxonomic classification.</title>
        <authorList>
            <person name="Goeker M."/>
        </authorList>
    </citation>
    <scope>NUCLEOTIDE SEQUENCE [LARGE SCALE GENOMIC DNA]</scope>
    <source>
        <strain evidence="2 3">DSM 102255</strain>
    </source>
</reference>
<protein>
    <submittedName>
        <fullName evidence="2">Uncharacterized protein</fullName>
    </submittedName>
</protein>
<sequence>MASLATTGKMMPDCGLIPLPKDASGAHERIGLPQKDEI</sequence>
<organism evidence="2 3">
    <name type="scientific">Sphingobium subterraneum</name>
    <dbReference type="NCBI Taxonomy" id="627688"/>
    <lineage>
        <taxon>Bacteria</taxon>
        <taxon>Pseudomonadati</taxon>
        <taxon>Pseudomonadota</taxon>
        <taxon>Alphaproteobacteria</taxon>
        <taxon>Sphingomonadales</taxon>
        <taxon>Sphingomonadaceae</taxon>
        <taxon>Sphingobium</taxon>
    </lineage>
</organism>
<dbReference type="Proteomes" id="UP000552700">
    <property type="component" value="Unassembled WGS sequence"/>
</dbReference>
<evidence type="ECO:0000256" key="1">
    <source>
        <dbReference type="SAM" id="MobiDB-lite"/>
    </source>
</evidence>